<dbReference type="InterPro" id="IPR003801">
    <property type="entry name" value="GTP_cyclohydrolase_FolE2/MptA"/>
</dbReference>
<accession>A0A0S2K5A2</accession>
<dbReference type="PATRIC" id="fig|161398.10.peg.2819"/>
<sequence>MQTTMPDIAHSADALQTGKLDWVGMGNIELPLMLATKDLPEQPVTAKADAFVNLHKEDAKGIHMSRLFLALDTLSCEQALSPNTLKQLLDEFVTTHQDISDAAKVVINFELPLRRPSLLSKKQGWKSYPVSITASLVNQTFSIELALDVTYSSTCPCSAALARQLIQDAFAAKFKDKDISHEEVHAWLGTTEGVLATPHSQRSISNIKIKLDDNCQEFDIVGLVNLVEDELKTPVQAAVKREDEQEFARLNGQNLMFCEDAARKLKALFENAGFADYYIKINHYESLHAHDAVAYAFKGLPGGYSA</sequence>
<proteinExistence type="inferred from homology"/>
<dbReference type="Pfam" id="PF02649">
    <property type="entry name" value="GCHY-1"/>
    <property type="match status" value="1"/>
</dbReference>
<evidence type="ECO:0000256" key="1">
    <source>
        <dbReference type="ARBA" id="ARBA00022801"/>
    </source>
</evidence>
<dbReference type="HAMAP" id="MF_01527_B">
    <property type="entry name" value="GTP_cyclohydrol_B"/>
    <property type="match status" value="1"/>
</dbReference>
<dbReference type="EC" id="3.5.4.16" evidence="2"/>
<comment type="function">
    <text evidence="2">Converts GTP to 7,8-dihydroneopterin triphosphate.</text>
</comment>
<dbReference type="OrthoDB" id="239637at2"/>
<name>A0A0S2K5A2_9GAMM</name>
<dbReference type="EMBL" id="CP013187">
    <property type="protein sequence ID" value="ALO43246.1"/>
    <property type="molecule type" value="Genomic_DNA"/>
</dbReference>
<organism evidence="3 4">
    <name type="scientific">Pseudoalteromonas phenolica</name>
    <dbReference type="NCBI Taxonomy" id="161398"/>
    <lineage>
        <taxon>Bacteria</taxon>
        <taxon>Pseudomonadati</taxon>
        <taxon>Pseudomonadota</taxon>
        <taxon>Gammaproteobacteria</taxon>
        <taxon>Alteromonadales</taxon>
        <taxon>Pseudoalteromonadaceae</taxon>
        <taxon>Pseudoalteromonas</taxon>
    </lineage>
</organism>
<dbReference type="Gene3D" id="3.10.270.10">
    <property type="entry name" value="Urate Oxidase"/>
    <property type="match status" value="1"/>
</dbReference>
<keyword evidence="1 2" id="KW-0378">Hydrolase</keyword>
<evidence type="ECO:0000256" key="2">
    <source>
        <dbReference type="HAMAP-Rule" id="MF_01527"/>
    </source>
</evidence>
<evidence type="ECO:0000313" key="4">
    <source>
        <dbReference type="Proteomes" id="UP000061457"/>
    </source>
</evidence>
<comment type="similarity">
    <text evidence="2">Belongs to the GTP cyclohydrolase IV family.</text>
</comment>
<dbReference type="PANTHER" id="PTHR36445">
    <property type="entry name" value="GTP CYCLOHYDROLASE MPTA"/>
    <property type="match status" value="1"/>
</dbReference>
<gene>
    <name evidence="2" type="primary">folE2</name>
    <name evidence="3" type="ORF">PP2015_2759</name>
</gene>
<dbReference type="Proteomes" id="UP000061457">
    <property type="component" value="Chromosome I"/>
</dbReference>
<feature type="site" description="May be catalytically important" evidence="2">
    <location>
        <position position="155"/>
    </location>
</feature>
<dbReference type="InterPro" id="IPR022838">
    <property type="entry name" value="GTP_cyclohydrolase_FolE2"/>
</dbReference>
<comment type="catalytic activity">
    <reaction evidence="2">
        <text>GTP + H2O = 7,8-dihydroneopterin 3'-triphosphate + formate + H(+)</text>
        <dbReference type="Rhea" id="RHEA:17473"/>
        <dbReference type="ChEBI" id="CHEBI:15377"/>
        <dbReference type="ChEBI" id="CHEBI:15378"/>
        <dbReference type="ChEBI" id="CHEBI:15740"/>
        <dbReference type="ChEBI" id="CHEBI:37565"/>
        <dbReference type="ChEBI" id="CHEBI:58462"/>
        <dbReference type="EC" id="3.5.4.16"/>
    </reaction>
</comment>
<comment type="pathway">
    <text evidence="2">Cofactor biosynthesis; 7,8-dihydroneopterin triphosphate biosynthesis; 7,8-dihydroneopterin triphosphate from GTP: step 1/1.</text>
</comment>
<dbReference type="KEGG" id="pphe:PP2015_2759"/>
<dbReference type="RefSeq" id="WP_058030919.1">
    <property type="nucleotide sequence ID" value="NZ_CP013187.1"/>
</dbReference>
<dbReference type="AlphaFoldDB" id="A0A0S2K5A2"/>
<keyword evidence="4" id="KW-1185">Reference proteome</keyword>
<dbReference type="STRING" id="161398.PP2015_2759"/>
<dbReference type="GO" id="GO:0003934">
    <property type="term" value="F:GTP cyclohydrolase I activity"/>
    <property type="evidence" value="ECO:0007669"/>
    <property type="project" value="UniProtKB-UniRule"/>
</dbReference>
<dbReference type="NCBIfam" id="NF010200">
    <property type="entry name" value="PRK13674.1-1"/>
    <property type="match status" value="1"/>
</dbReference>
<evidence type="ECO:0000313" key="3">
    <source>
        <dbReference type="EMBL" id="ALO43246.1"/>
    </source>
</evidence>
<protein>
    <recommendedName>
        <fullName evidence="2">GTP cyclohydrolase FolE2</fullName>
        <ecNumber evidence="2">3.5.4.16</ecNumber>
    </recommendedName>
</protein>
<dbReference type="PANTHER" id="PTHR36445:SF1">
    <property type="entry name" value="GTP CYCLOHYDROLASE MPTA"/>
    <property type="match status" value="1"/>
</dbReference>
<dbReference type="GO" id="GO:0046654">
    <property type="term" value="P:tetrahydrofolate biosynthetic process"/>
    <property type="evidence" value="ECO:0007669"/>
    <property type="project" value="UniProtKB-UniRule"/>
</dbReference>
<dbReference type="UniPathway" id="UPA00848">
    <property type="reaction ID" value="UER00151"/>
</dbReference>
<reference evidence="3 4" key="1">
    <citation type="submission" date="2015-11" db="EMBL/GenBank/DDBJ databases">
        <authorList>
            <person name="Zhang Y."/>
            <person name="Guo Z."/>
        </authorList>
    </citation>
    <scope>NUCLEOTIDE SEQUENCE [LARGE SCALE GENOMIC DNA]</scope>
    <source>
        <strain evidence="3 4">KCTC 12086</strain>
    </source>
</reference>